<accession>D8UGN9</accession>
<feature type="domain" description="Thiamine pyrophosphate enzyme N-terminal TPP-binding" evidence="3">
    <location>
        <begin position="919"/>
        <end position="1023"/>
    </location>
</feature>
<dbReference type="CDD" id="cd07035">
    <property type="entry name" value="TPP_PYR_POX_like"/>
    <property type="match status" value="1"/>
</dbReference>
<dbReference type="InParanoid" id="D8UGN9"/>
<dbReference type="RefSeq" id="XP_002957804.1">
    <property type="nucleotide sequence ID" value="XM_002957758.1"/>
</dbReference>
<feature type="compositionally biased region" description="Low complexity" evidence="2">
    <location>
        <begin position="617"/>
        <end position="627"/>
    </location>
</feature>
<dbReference type="STRING" id="3068.D8UGN9"/>
<evidence type="ECO:0000256" key="2">
    <source>
        <dbReference type="SAM" id="MobiDB-lite"/>
    </source>
</evidence>
<dbReference type="PANTHER" id="PTHR18968">
    <property type="entry name" value="THIAMINE PYROPHOSPHATE ENZYMES"/>
    <property type="match status" value="1"/>
</dbReference>
<feature type="region of interest" description="Disordered" evidence="2">
    <location>
        <begin position="235"/>
        <end position="311"/>
    </location>
</feature>
<dbReference type="Proteomes" id="UP000001058">
    <property type="component" value="Unassembled WGS sequence"/>
</dbReference>
<dbReference type="PANTHER" id="PTHR18968:SF86">
    <property type="entry name" value="ACETOLACTATE SYNTHASE LARGE SUBUNIT ILVX-RELATED"/>
    <property type="match status" value="1"/>
</dbReference>
<keyword evidence="5" id="KW-1185">Reference proteome</keyword>
<feature type="region of interest" description="Disordered" evidence="2">
    <location>
        <begin position="704"/>
        <end position="764"/>
    </location>
</feature>
<feature type="compositionally biased region" description="Gly residues" evidence="2">
    <location>
        <begin position="277"/>
        <end position="291"/>
    </location>
</feature>
<feature type="compositionally biased region" description="Gly residues" evidence="2">
    <location>
        <begin position="236"/>
        <end position="248"/>
    </location>
</feature>
<sequence>MQDGTGIGAGQAAPVALNRASINDLDVYNARSIKLAEATRVRLFLPGLKGGPMDEWEDPQDAKAAAQAAAQAAAAARGPSDTALKSRKKLAKVAALAHANDAAAAVAETASTNGGGGGGGGDGAENGMMMVVEAIMVLEDDEEEEEEDGLLLLAPPGVGPGGNGGPAGAGEGGYLPGSAASQASGSAGQRLSGGGQLGYDGDRSSARTGSGGRYYTQPGAGTVGGPASAVAAAAGPGRGGAGGGGANSVGGRVRPGSATGGGGGRPASATGRRGGDGHGGGEGGGGGGGGSQPRLRTGHVSGSAGGADAAAAAPRVPVWARLAANAPPREKIAPPPPKIYRAVQGKTLSLGLGGPDEGPGLFMVADPAAPYYGVEPGNGSGAAAAAVAAAAAAAAVNGRLGWPVIPPVPGFMRPHGSISGAAAASSARGNGSSGYGSSYDADYGSSAAGAAAGGARRVPDSPLYGSNAASGAVGPNVAFVRSRRLGSGVSSSKGPGSLPPGAAASTAAQPPTPNGATANSYSAAAMNGIAGGGGGGGGGTSGAGQGAFASAAAAAAAATAAPSCASAGAGLGAATAAAAAAAAAAVGGPSLRLAAPPRVQQLTRPSRHHSQPSPPTQQQQQQQQQQQGGVPTAWADPSGGGMSYNALRAITYGSLGTHGQLSPGRLSLSSISGAVGAPATAGASSGNGSGLVFSPGPVRPSVLGSPAAAAIGSPGHPSPAAQGSYSNNTTPRAVQPSPPPQPFSVSQQVPTYHHIAGPGSGSGSGSLPANGYASAGGAYQQAEGYGSYGSSATAGMAPRPHVATPAPGTSRVVAATAGGPGSLYGNSRAGGYGPSPGLLFATGSTPQVTAATGAVAAAAGAVGGGGGGGGLGDPMYVMKGVVGSVIPGLNFAGKLQTCLVASQESCEPAVVAPDLTPTTGAEALLLAAVRAGADVCFANPGTTEMWLVSALDRLWPAVRPILCLQENVATGAADGYARIARRPALTLLHLGPGLANGLANLHNARRARSPVVNLVGDMATWHRANDPPLNSPLEMLAATVSGAVVVAGSGRDADVSLHGVNVAAAAPAGAGSASRAYDMAAALEAALGGAGCHTTRRAIEPTTAEVALGAAPATMGIGQEVKPVGGSVVTVIVPHDLSWEPPPPLPPAPPPLQMQALPKTADSIHLAAAMTPVTSDTGRATATAAGPAAAFTGSSRGSTDTADGATAAAASAAAAAHAAGAEAAAEAFVRDCASALLRAKSRGAGSAALYLGGDALLEEDGALLAAGQIAAATGAVLICEGAFARVDRGAGLPALRRLPYFPQEAASELARYSCLVLVDARLPVANFGYKGAPGVLVAQRDDDPSAVWEFDPAALAAAGWGAATALHRLVAALGPTAAAVRPLVNCGGVFVPPRRPAGCPPFVHLTLTGGAIGSGPPMALGAALADQPAAAAAAANTSRGTRQRRRVINLQADGSAMYSLQLRHSEGVLPDE</sequence>
<dbReference type="InterPro" id="IPR045229">
    <property type="entry name" value="TPP_enz"/>
</dbReference>
<dbReference type="eggNOG" id="KOG4166">
    <property type="taxonomic scope" value="Eukaryota"/>
</dbReference>
<dbReference type="GO" id="GO:0050660">
    <property type="term" value="F:flavin adenine dinucleotide binding"/>
    <property type="evidence" value="ECO:0007669"/>
    <property type="project" value="TreeGrafter"/>
</dbReference>
<evidence type="ECO:0000313" key="4">
    <source>
        <dbReference type="EMBL" id="EFJ41132.1"/>
    </source>
</evidence>
<evidence type="ECO:0000313" key="5">
    <source>
        <dbReference type="Proteomes" id="UP000001058"/>
    </source>
</evidence>
<feature type="region of interest" description="Disordered" evidence="2">
    <location>
        <begin position="153"/>
        <end position="219"/>
    </location>
</feature>
<dbReference type="Gene3D" id="3.40.50.970">
    <property type="match status" value="2"/>
</dbReference>
<feature type="region of interest" description="Disordered" evidence="2">
    <location>
        <begin position="599"/>
        <end position="639"/>
    </location>
</feature>
<dbReference type="GO" id="GO:0030976">
    <property type="term" value="F:thiamine pyrophosphate binding"/>
    <property type="evidence" value="ECO:0007669"/>
    <property type="project" value="InterPro"/>
</dbReference>
<feature type="compositionally biased region" description="Low complexity" evidence="2">
    <location>
        <begin position="486"/>
        <end position="509"/>
    </location>
</feature>
<dbReference type="KEGG" id="vcn:VOLCADRAFT_98943"/>
<evidence type="ECO:0000259" key="3">
    <source>
        <dbReference type="Pfam" id="PF02776"/>
    </source>
</evidence>
<dbReference type="GO" id="GO:0003984">
    <property type="term" value="F:acetolactate synthase activity"/>
    <property type="evidence" value="ECO:0007669"/>
    <property type="project" value="TreeGrafter"/>
</dbReference>
<dbReference type="EMBL" id="GL378400">
    <property type="protein sequence ID" value="EFJ41132.1"/>
    <property type="molecule type" value="Genomic_DNA"/>
</dbReference>
<comment type="similarity">
    <text evidence="1">Belongs to the TPP enzyme family.</text>
</comment>
<feature type="region of interest" description="Disordered" evidence="2">
    <location>
        <begin position="486"/>
        <end position="519"/>
    </location>
</feature>
<dbReference type="Pfam" id="PF02776">
    <property type="entry name" value="TPP_enzyme_N"/>
    <property type="match status" value="1"/>
</dbReference>
<feature type="compositionally biased region" description="Gly residues" evidence="2">
    <location>
        <begin position="159"/>
        <end position="175"/>
    </location>
</feature>
<protein>
    <recommendedName>
        <fullName evidence="3">Thiamine pyrophosphate enzyme N-terminal TPP-binding domain-containing protein</fullName>
    </recommendedName>
</protein>
<organism evidence="5">
    <name type="scientific">Volvox carteri f. nagariensis</name>
    <dbReference type="NCBI Taxonomy" id="3068"/>
    <lineage>
        <taxon>Eukaryota</taxon>
        <taxon>Viridiplantae</taxon>
        <taxon>Chlorophyta</taxon>
        <taxon>core chlorophytes</taxon>
        <taxon>Chlorophyceae</taxon>
        <taxon>CS clade</taxon>
        <taxon>Chlamydomonadales</taxon>
        <taxon>Volvocaceae</taxon>
        <taxon>Volvox</taxon>
    </lineage>
</organism>
<dbReference type="InterPro" id="IPR029061">
    <property type="entry name" value="THDP-binding"/>
</dbReference>
<dbReference type="OrthoDB" id="10006023at2759"/>
<dbReference type="SUPFAM" id="SSF52518">
    <property type="entry name" value="Thiamin diphosphate-binding fold (THDP-binding)"/>
    <property type="match status" value="1"/>
</dbReference>
<dbReference type="InterPro" id="IPR012001">
    <property type="entry name" value="Thiamin_PyroP_enz_TPP-bd_dom"/>
</dbReference>
<dbReference type="GeneID" id="9622924"/>
<proteinExistence type="inferred from homology"/>
<feature type="compositionally biased region" description="Polar residues" evidence="2">
    <location>
        <begin position="723"/>
        <end position="732"/>
    </location>
</feature>
<feature type="compositionally biased region" description="Low complexity" evidence="2">
    <location>
        <begin position="704"/>
        <end position="721"/>
    </location>
</feature>
<gene>
    <name evidence="4" type="ORF">VOLCADRAFT_98943</name>
</gene>
<name>D8UGN9_VOLCA</name>
<reference evidence="4 5" key="1">
    <citation type="journal article" date="2010" name="Science">
        <title>Genomic analysis of organismal complexity in the multicellular green alga Volvox carteri.</title>
        <authorList>
            <person name="Prochnik S.E."/>
            <person name="Umen J."/>
            <person name="Nedelcu A.M."/>
            <person name="Hallmann A."/>
            <person name="Miller S.M."/>
            <person name="Nishii I."/>
            <person name="Ferris P."/>
            <person name="Kuo A."/>
            <person name="Mitros T."/>
            <person name="Fritz-Laylin L.K."/>
            <person name="Hellsten U."/>
            <person name="Chapman J."/>
            <person name="Simakov O."/>
            <person name="Rensing S.A."/>
            <person name="Terry A."/>
            <person name="Pangilinan J."/>
            <person name="Kapitonov V."/>
            <person name="Jurka J."/>
            <person name="Salamov A."/>
            <person name="Shapiro H."/>
            <person name="Schmutz J."/>
            <person name="Grimwood J."/>
            <person name="Lindquist E."/>
            <person name="Lucas S."/>
            <person name="Grigoriev I.V."/>
            <person name="Schmitt R."/>
            <person name="Kirk D."/>
            <person name="Rokhsar D.S."/>
        </authorList>
    </citation>
    <scope>NUCLEOTIDE SEQUENCE [LARGE SCALE GENOMIC DNA]</scope>
    <source>
        <strain evidence="5">f. Nagariensis / Eve</strain>
    </source>
</reference>
<feature type="region of interest" description="Disordered" evidence="2">
    <location>
        <begin position="792"/>
        <end position="813"/>
    </location>
</feature>
<evidence type="ECO:0000256" key="1">
    <source>
        <dbReference type="ARBA" id="ARBA00007812"/>
    </source>
</evidence>
<feature type="compositionally biased region" description="Low complexity" evidence="2">
    <location>
        <begin position="176"/>
        <end position="190"/>
    </location>
</feature>